<gene>
    <name evidence="2" type="ORF">B9Q03_14305</name>
</gene>
<sequence length="74" mass="7866">MGKCTFSGVITGSPSADEDTSEGRGKYLFERSRYTYSAGLTVNLSFSPSSFMSVCLALTKSLLAVGLLFLSPLT</sequence>
<comment type="caution">
    <text evidence="2">The sequence shown here is derived from an EMBL/GenBank/DDBJ whole genome shotgun (WGS) entry which is preliminary data.</text>
</comment>
<accession>A0A2R6A7J6</accession>
<name>A0A2R6A7J6_9ARCH</name>
<feature type="region of interest" description="Disordered" evidence="1">
    <location>
        <begin position="1"/>
        <end position="22"/>
    </location>
</feature>
<proteinExistence type="predicted"/>
<protein>
    <submittedName>
        <fullName evidence="2">Uncharacterized protein</fullName>
    </submittedName>
</protein>
<dbReference type="Proteomes" id="UP000240322">
    <property type="component" value="Unassembled WGS sequence"/>
</dbReference>
<reference evidence="2 3" key="1">
    <citation type="submission" date="2017-04" db="EMBL/GenBank/DDBJ databases">
        <title>Novel microbial lineages endemic to geothermal iron-oxide mats fill important gaps in the evolutionary history of Archaea.</title>
        <authorList>
            <person name="Jay Z.J."/>
            <person name="Beam J.P."/>
            <person name="Dlakic M."/>
            <person name="Rusch D.B."/>
            <person name="Kozubal M.A."/>
            <person name="Inskeep W.P."/>
        </authorList>
    </citation>
    <scope>NUCLEOTIDE SEQUENCE [LARGE SCALE GENOMIC DNA]</scope>
    <source>
        <strain evidence="2">OSP_D</strain>
    </source>
</reference>
<evidence type="ECO:0000256" key="1">
    <source>
        <dbReference type="SAM" id="MobiDB-lite"/>
    </source>
</evidence>
<dbReference type="EMBL" id="NEXE01000367">
    <property type="protein sequence ID" value="PSN82360.1"/>
    <property type="molecule type" value="Genomic_DNA"/>
</dbReference>
<evidence type="ECO:0000313" key="3">
    <source>
        <dbReference type="Proteomes" id="UP000240322"/>
    </source>
</evidence>
<evidence type="ECO:0000313" key="2">
    <source>
        <dbReference type="EMBL" id="PSN82360.1"/>
    </source>
</evidence>
<dbReference type="AlphaFoldDB" id="A0A2R6A7J6"/>
<organism evidence="2 3">
    <name type="scientific">Candidatus Marsarchaeota G2 archaeon OSP_D</name>
    <dbReference type="NCBI Taxonomy" id="1978157"/>
    <lineage>
        <taxon>Archaea</taxon>
        <taxon>Candidatus Marsarchaeota</taxon>
        <taxon>Candidatus Marsarchaeota group 2</taxon>
    </lineage>
</organism>